<dbReference type="Proteomes" id="UP001306950">
    <property type="component" value="Unassembled WGS sequence"/>
</dbReference>
<protein>
    <submittedName>
        <fullName evidence="3">Helix-turn-helix transcriptional regulator</fullName>
    </submittedName>
</protein>
<evidence type="ECO:0000313" key="4">
    <source>
        <dbReference type="Proteomes" id="UP001306950"/>
    </source>
</evidence>
<dbReference type="SUPFAM" id="SSF47413">
    <property type="entry name" value="lambda repressor-like DNA-binding domains"/>
    <property type="match status" value="1"/>
</dbReference>
<dbReference type="PROSITE" id="PS50943">
    <property type="entry name" value="HTH_CROC1"/>
    <property type="match status" value="1"/>
</dbReference>
<feature type="domain" description="HTH cro/C1-type" evidence="1">
    <location>
        <begin position="12"/>
        <end position="65"/>
    </location>
</feature>
<dbReference type="EMBL" id="JAZHPZ010000019">
    <property type="protein sequence ID" value="MEF2968834.1"/>
    <property type="molecule type" value="Genomic_DNA"/>
</dbReference>
<dbReference type="InterPro" id="IPR010982">
    <property type="entry name" value="Lambda_DNA-bd_dom_sf"/>
</dbReference>
<dbReference type="SMART" id="SM00530">
    <property type="entry name" value="HTH_XRE"/>
    <property type="match status" value="1"/>
</dbReference>
<accession>A0ABU7W0Z2</accession>
<evidence type="ECO:0000259" key="1">
    <source>
        <dbReference type="PROSITE" id="PS50943"/>
    </source>
</evidence>
<keyword evidence="4" id="KW-1185">Reference proteome</keyword>
<dbReference type="Pfam" id="PF01381">
    <property type="entry name" value="HTH_3"/>
    <property type="match status" value="1"/>
</dbReference>
<sequence length="71" mass="7811">MKRDLTPTGVIIKKRLIETGKTQYQLAAEVGTSSNYLYLIMIGERSGRSYIGKIAEALGIESKNFNESVSA</sequence>
<dbReference type="InterPro" id="IPR001387">
    <property type="entry name" value="Cro/C1-type_HTH"/>
</dbReference>
<proteinExistence type="predicted"/>
<gene>
    <name evidence="2" type="ORF">V3851_21080</name>
    <name evidence="3" type="ORF">V3851_23850</name>
</gene>
<dbReference type="EMBL" id="JAZHPZ010000014">
    <property type="protein sequence ID" value="MEF2968331.1"/>
    <property type="molecule type" value="Genomic_DNA"/>
</dbReference>
<dbReference type="RefSeq" id="WP_331848515.1">
    <property type="nucleotide sequence ID" value="NZ_JAZHPZ010000014.1"/>
</dbReference>
<name>A0ABU7W0Z2_9BACL</name>
<reference evidence="3 4" key="1">
    <citation type="submission" date="2024-02" db="EMBL/GenBank/DDBJ databases">
        <title>A nitrogen-fixing paenibacillus bacterium.</title>
        <authorList>
            <person name="Zhang W.L."/>
            <person name="Chen S.F."/>
        </authorList>
    </citation>
    <scope>NUCLEOTIDE SEQUENCE [LARGE SCALE GENOMIC DNA]</scope>
    <source>
        <strain evidence="3 4">M1</strain>
    </source>
</reference>
<dbReference type="Gene3D" id="1.10.260.40">
    <property type="entry name" value="lambda repressor-like DNA-binding domains"/>
    <property type="match status" value="1"/>
</dbReference>
<dbReference type="CDD" id="cd00093">
    <property type="entry name" value="HTH_XRE"/>
    <property type="match status" value="1"/>
</dbReference>
<evidence type="ECO:0000313" key="2">
    <source>
        <dbReference type="EMBL" id="MEF2968331.1"/>
    </source>
</evidence>
<evidence type="ECO:0000313" key="3">
    <source>
        <dbReference type="EMBL" id="MEF2968834.1"/>
    </source>
</evidence>
<organism evidence="3 4">
    <name type="scientific">Paenibacillus haidiansis</name>
    <dbReference type="NCBI Taxonomy" id="1574488"/>
    <lineage>
        <taxon>Bacteria</taxon>
        <taxon>Bacillati</taxon>
        <taxon>Bacillota</taxon>
        <taxon>Bacilli</taxon>
        <taxon>Bacillales</taxon>
        <taxon>Paenibacillaceae</taxon>
        <taxon>Paenibacillus</taxon>
    </lineage>
</organism>
<comment type="caution">
    <text evidence="3">The sequence shown here is derived from an EMBL/GenBank/DDBJ whole genome shotgun (WGS) entry which is preliminary data.</text>
</comment>